<protein>
    <submittedName>
        <fullName evidence="3">Uncharacterized protein</fullName>
    </submittedName>
</protein>
<reference evidence="3 4" key="1">
    <citation type="journal article" date="2021" name="Hortic Res">
        <title>Chromosome-scale assembly of the Dendrobium chrysotoxum genome enhances the understanding of orchid evolution.</title>
        <authorList>
            <person name="Zhang Y."/>
            <person name="Zhang G.Q."/>
            <person name="Zhang D."/>
            <person name="Liu X.D."/>
            <person name="Xu X.Y."/>
            <person name="Sun W.H."/>
            <person name="Yu X."/>
            <person name="Zhu X."/>
            <person name="Wang Z.W."/>
            <person name="Zhao X."/>
            <person name="Zhong W.Y."/>
            <person name="Chen H."/>
            <person name="Yin W.L."/>
            <person name="Huang T."/>
            <person name="Niu S.C."/>
            <person name="Liu Z.J."/>
        </authorList>
    </citation>
    <scope>NUCLEOTIDE SEQUENCE [LARGE SCALE GENOMIC DNA]</scope>
    <source>
        <strain evidence="3">Lindl</strain>
    </source>
</reference>
<accession>A0AAV7FY16</accession>
<keyword evidence="2" id="KW-0812">Transmembrane</keyword>
<sequence>MDPTEPRSSRRARRNSNRRITSTPKSSSDQVANLSGMMDRVTQFYKETKDWQFEMKILVEDFKLITSGRKPIYEGLTAYRLLGTYSISALDPYNILLVVACVTGLYYFYSWCIS</sequence>
<dbReference type="AlphaFoldDB" id="A0AAV7FY16"/>
<keyword evidence="2" id="KW-1133">Transmembrane helix</keyword>
<name>A0AAV7FY16_DENCH</name>
<gene>
    <name evidence="3" type="ORF">IEQ34_022082</name>
</gene>
<organism evidence="3 4">
    <name type="scientific">Dendrobium chrysotoxum</name>
    <name type="common">Orchid</name>
    <dbReference type="NCBI Taxonomy" id="161865"/>
    <lineage>
        <taxon>Eukaryota</taxon>
        <taxon>Viridiplantae</taxon>
        <taxon>Streptophyta</taxon>
        <taxon>Embryophyta</taxon>
        <taxon>Tracheophyta</taxon>
        <taxon>Spermatophyta</taxon>
        <taxon>Magnoliopsida</taxon>
        <taxon>Liliopsida</taxon>
        <taxon>Asparagales</taxon>
        <taxon>Orchidaceae</taxon>
        <taxon>Epidendroideae</taxon>
        <taxon>Malaxideae</taxon>
        <taxon>Dendrobiinae</taxon>
        <taxon>Dendrobium</taxon>
    </lineage>
</organism>
<proteinExistence type="predicted"/>
<evidence type="ECO:0000256" key="2">
    <source>
        <dbReference type="SAM" id="Phobius"/>
    </source>
</evidence>
<comment type="caution">
    <text evidence="3">The sequence shown here is derived from an EMBL/GenBank/DDBJ whole genome shotgun (WGS) entry which is preliminary data.</text>
</comment>
<dbReference type="Proteomes" id="UP000775213">
    <property type="component" value="Unassembled WGS sequence"/>
</dbReference>
<feature type="transmembrane region" description="Helical" evidence="2">
    <location>
        <begin position="90"/>
        <end position="109"/>
    </location>
</feature>
<feature type="compositionally biased region" description="Polar residues" evidence="1">
    <location>
        <begin position="20"/>
        <end position="31"/>
    </location>
</feature>
<evidence type="ECO:0000313" key="3">
    <source>
        <dbReference type="EMBL" id="KAH0448282.1"/>
    </source>
</evidence>
<evidence type="ECO:0000256" key="1">
    <source>
        <dbReference type="SAM" id="MobiDB-lite"/>
    </source>
</evidence>
<evidence type="ECO:0000313" key="4">
    <source>
        <dbReference type="Proteomes" id="UP000775213"/>
    </source>
</evidence>
<keyword evidence="4" id="KW-1185">Reference proteome</keyword>
<keyword evidence="2" id="KW-0472">Membrane</keyword>
<feature type="region of interest" description="Disordered" evidence="1">
    <location>
        <begin position="1"/>
        <end position="31"/>
    </location>
</feature>
<dbReference type="EMBL" id="JAGFBR010000019">
    <property type="protein sequence ID" value="KAH0448282.1"/>
    <property type="molecule type" value="Genomic_DNA"/>
</dbReference>